<dbReference type="CDD" id="cd00093">
    <property type="entry name" value="HTH_XRE"/>
    <property type="match status" value="1"/>
</dbReference>
<dbReference type="PANTHER" id="PTHR43236">
    <property type="entry name" value="ANTITOXIN HIGA1"/>
    <property type="match status" value="1"/>
</dbReference>
<comment type="similarity">
    <text evidence="1">Belongs to the short-chain fatty acyl-CoA assimilation regulator (ScfR) family.</text>
</comment>
<protein>
    <submittedName>
        <fullName evidence="3">DNA-binding protein</fullName>
    </submittedName>
</protein>
<organism evidence="3 4">
    <name type="scientific">Actinosynnema pretiosum</name>
    <dbReference type="NCBI Taxonomy" id="42197"/>
    <lineage>
        <taxon>Bacteria</taxon>
        <taxon>Bacillati</taxon>
        <taxon>Actinomycetota</taxon>
        <taxon>Actinomycetes</taxon>
        <taxon>Pseudonocardiales</taxon>
        <taxon>Pseudonocardiaceae</taxon>
        <taxon>Actinosynnema</taxon>
    </lineage>
</organism>
<dbReference type="Gene3D" id="1.10.260.40">
    <property type="entry name" value="lambda repressor-like DNA-binding domains"/>
    <property type="match status" value="1"/>
</dbReference>
<feature type="domain" description="HTH cro/C1-type" evidence="2">
    <location>
        <begin position="10"/>
        <end position="64"/>
    </location>
</feature>
<dbReference type="Proteomes" id="UP000218505">
    <property type="component" value="Chromosome"/>
</dbReference>
<evidence type="ECO:0000313" key="3">
    <source>
        <dbReference type="EMBL" id="ATE52600.1"/>
    </source>
</evidence>
<dbReference type="GO" id="GO:0003677">
    <property type="term" value="F:DNA binding"/>
    <property type="evidence" value="ECO:0007669"/>
    <property type="project" value="UniProtKB-KW"/>
</dbReference>
<keyword evidence="4" id="KW-1185">Reference proteome</keyword>
<dbReference type="SMART" id="SM00530">
    <property type="entry name" value="HTH_XRE"/>
    <property type="match status" value="1"/>
</dbReference>
<sequence length="359" mass="39256">MDWGEVGRRVRETRIAAGLSQDQLAVRAGLERSMVAKVEAGRRRVDAIELTRFAASLDVSLAHFLDDRPMVMSRRSATLGEEINTTSDKDLLRVESALFAWWRDVNQLIDEGCLRMREPLIYGGAVRDSHQSRVVAKWVREKLCIGLDPIETLMSVCEQAGQYVLVTDIPGDGASLVEGGVAVAVIASSPDPGRRRATAAHELGHLVLGDEYSTEMGVASSRQERESIVDAFAAELLLPSEVLRSLEGGDLRKDLIRLAATYRTSWALAIRQAKHAEVISLSDARSLKSSNPTRAEFREAIGWVPQPDLGQVLVPPSYADAVMEALRSAKLTPGRAAELMHGEVGLDDLLVVVESELEP</sequence>
<keyword evidence="3" id="KW-0238">DNA-binding</keyword>
<dbReference type="SUPFAM" id="SSF47413">
    <property type="entry name" value="lambda repressor-like DNA-binding domains"/>
    <property type="match status" value="1"/>
</dbReference>
<accession>A0A290Z0Q1</accession>
<dbReference type="InterPro" id="IPR052345">
    <property type="entry name" value="Rad_response_metalloprotease"/>
</dbReference>
<dbReference type="EMBL" id="CP023445">
    <property type="protein sequence ID" value="ATE52600.1"/>
    <property type="molecule type" value="Genomic_DNA"/>
</dbReference>
<gene>
    <name evidence="3" type="ORF">CNX65_04290</name>
</gene>
<dbReference type="KEGG" id="apre:CNX65_04290"/>
<dbReference type="InterPro" id="IPR010982">
    <property type="entry name" value="Lambda_DNA-bd_dom_sf"/>
</dbReference>
<proteinExistence type="inferred from homology"/>
<dbReference type="InterPro" id="IPR010359">
    <property type="entry name" value="IrrE_HExxH"/>
</dbReference>
<dbReference type="Gene3D" id="1.10.10.2910">
    <property type="match status" value="1"/>
</dbReference>
<dbReference type="PROSITE" id="PS50943">
    <property type="entry name" value="HTH_CROC1"/>
    <property type="match status" value="1"/>
</dbReference>
<dbReference type="PANTHER" id="PTHR43236:SF1">
    <property type="entry name" value="BLL7220 PROTEIN"/>
    <property type="match status" value="1"/>
</dbReference>
<evidence type="ECO:0000259" key="2">
    <source>
        <dbReference type="PROSITE" id="PS50943"/>
    </source>
</evidence>
<dbReference type="AlphaFoldDB" id="A0A290Z0Q1"/>
<dbReference type="InterPro" id="IPR001387">
    <property type="entry name" value="Cro/C1-type_HTH"/>
</dbReference>
<evidence type="ECO:0000313" key="4">
    <source>
        <dbReference type="Proteomes" id="UP000218505"/>
    </source>
</evidence>
<name>A0A290Z0Q1_9PSEU</name>
<dbReference type="Pfam" id="PF01381">
    <property type="entry name" value="HTH_3"/>
    <property type="match status" value="1"/>
</dbReference>
<evidence type="ECO:0000256" key="1">
    <source>
        <dbReference type="ARBA" id="ARBA00007227"/>
    </source>
</evidence>
<dbReference type="Pfam" id="PF06114">
    <property type="entry name" value="Peptidase_M78"/>
    <property type="match status" value="1"/>
</dbReference>
<dbReference type="RefSeq" id="WP_096491600.1">
    <property type="nucleotide sequence ID" value="NZ_CP023445.1"/>
</dbReference>
<reference evidence="3" key="1">
    <citation type="submission" date="2017-09" db="EMBL/GenBank/DDBJ databases">
        <title>Complete Genome Sequence of ansamitocin-producing Bacterium Actinosynnema pretiosum X47.</title>
        <authorList>
            <person name="Cao G."/>
            <person name="Zong G."/>
            <person name="Zhong C."/>
            <person name="Fu J."/>
        </authorList>
    </citation>
    <scope>NUCLEOTIDE SEQUENCE [LARGE SCALE GENOMIC DNA]</scope>
    <source>
        <strain evidence="3">X47</strain>
    </source>
</reference>